<dbReference type="STRING" id="1742973.COMA2_250024"/>
<dbReference type="RefSeq" id="WP_090898293.1">
    <property type="nucleotide sequence ID" value="NZ_CZPZ01000018.1"/>
</dbReference>
<evidence type="ECO:0000313" key="3">
    <source>
        <dbReference type="EMBL" id="CUS36675.1"/>
    </source>
</evidence>
<evidence type="ECO:0000256" key="1">
    <source>
        <dbReference type="SAM" id="Phobius"/>
    </source>
</evidence>
<evidence type="ECO:0000313" key="4">
    <source>
        <dbReference type="Proteomes" id="UP000198736"/>
    </source>
</evidence>
<feature type="chain" id="PRO_5006624023" evidence="2">
    <location>
        <begin position="22"/>
        <end position="74"/>
    </location>
</feature>
<proteinExistence type="predicted"/>
<name>A0A0S4LGH4_9BACT</name>
<dbReference type="AlphaFoldDB" id="A0A0S4LGH4"/>
<feature type="signal peptide" evidence="2">
    <location>
        <begin position="1"/>
        <end position="21"/>
    </location>
</feature>
<evidence type="ECO:0000256" key="2">
    <source>
        <dbReference type="SAM" id="SignalP"/>
    </source>
</evidence>
<accession>A0A0S4LGH4</accession>
<reference evidence="4" key="1">
    <citation type="submission" date="2015-10" db="EMBL/GenBank/DDBJ databases">
        <authorList>
            <person name="Luecker S."/>
            <person name="Luecker S."/>
        </authorList>
    </citation>
    <scope>NUCLEOTIDE SEQUENCE [LARGE SCALE GENOMIC DNA]</scope>
</reference>
<dbReference type="EMBL" id="CZPZ01000018">
    <property type="protein sequence ID" value="CUS36675.1"/>
    <property type="molecule type" value="Genomic_DNA"/>
</dbReference>
<feature type="transmembrane region" description="Helical" evidence="1">
    <location>
        <begin position="31"/>
        <end position="48"/>
    </location>
</feature>
<feature type="transmembrane region" description="Helical" evidence="1">
    <location>
        <begin position="55"/>
        <end position="71"/>
    </location>
</feature>
<sequence length="74" mass="7999">MKRLATLSAGLILGSPTLALAAEHSANYRGIGLIYFTFIGGILIYGVNDAFGKKAMYVAAPFILGWCYWMLPPT</sequence>
<keyword evidence="4" id="KW-1185">Reference proteome</keyword>
<dbReference type="Proteomes" id="UP000198736">
    <property type="component" value="Unassembled WGS sequence"/>
</dbReference>
<organism evidence="3 4">
    <name type="scientific">Candidatus Nitrospira nitrificans</name>
    <dbReference type="NCBI Taxonomy" id="1742973"/>
    <lineage>
        <taxon>Bacteria</taxon>
        <taxon>Pseudomonadati</taxon>
        <taxon>Nitrospirota</taxon>
        <taxon>Nitrospiria</taxon>
        <taxon>Nitrospirales</taxon>
        <taxon>Nitrospiraceae</taxon>
        <taxon>Nitrospira</taxon>
    </lineage>
</organism>
<dbReference type="OrthoDB" id="9925858at2"/>
<keyword evidence="2" id="KW-0732">Signal</keyword>
<keyword evidence="1" id="KW-0472">Membrane</keyword>
<gene>
    <name evidence="3" type="ORF">COMA2_250024</name>
</gene>
<keyword evidence="1" id="KW-0812">Transmembrane</keyword>
<keyword evidence="1" id="KW-1133">Transmembrane helix</keyword>
<protein>
    <submittedName>
        <fullName evidence="3">Uncharacterized protein</fullName>
    </submittedName>
</protein>